<evidence type="ECO:0000313" key="2">
    <source>
        <dbReference type="Proteomes" id="UP001175226"/>
    </source>
</evidence>
<protein>
    <submittedName>
        <fullName evidence="1">Uncharacterized protein</fullName>
    </submittedName>
</protein>
<proteinExistence type="predicted"/>
<organism evidence="1 2">
    <name type="scientific">Armillaria borealis</name>
    <dbReference type="NCBI Taxonomy" id="47425"/>
    <lineage>
        <taxon>Eukaryota</taxon>
        <taxon>Fungi</taxon>
        <taxon>Dikarya</taxon>
        <taxon>Basidiomycota</taxon>
        <taxon>Agaricomycotina</taxon>
        <taxon>Agaricomycetes</taxon>
        <taxon>Agaricomycetidae</taxon>
        <taxon>Agaricales</taxon>
        <taxon>Marasmiineae</taxon>
        <taxon>Physalacriaceae</taxon>
        <taxon>Armillaria</taxon>
    </lineage>
</organism>
<dbReference type="Proteomes" id="UP001175226">
    <property type="component" value="Unassembled WGS sequence"/>
</dbReference>
<feature type="non-terminal residue" evidence="1">
    <location>
        <position position="1"/>
    </location>
</feature>
<dbReference type="EMBL" id="JAUEPT010000024">
    <property type="protein sequence ID" value="KAK0442871.1"/>
    <property type="molecule type" value="Genomic_DNA"/>
</dbReference>
<keyword evidence="2" id="KW-1185">Reference proteome</keyword>
<dbReference type="AlphaFoldDB" id="A0AA39JJF7"/>
<evidence type="ECO:0000313" key="1">
    <source>
        <dbReference type="EMBL" id="KAK0442871.1"/>
    </source>
</evidence>
<feature type="non-terminal residue" evidence="1">
    <location>
        <position position="113"/>
    </location>
</feature>
<name>A0AA39JJF7_9AGAR</name>
<reference evidence="1" key="1">
    <citation type="submission" date="2023-06" db="EMBL/GenBank/DDBJ databases">
        <authorList>
            <consortium name="Lawrence Berkeley National Laboratory"/>
            <person name="Ahrendt S."/>
            <person name="Sahu N."/>
            <person name="Indic B."/>
            <person name="Wong-Bajracharya J."/>
            <person name="Merenyi Z."/>
            <person name="Ke H.-M."/>
            <person name="Monk M."/>
            <person name="Kocsube S."/>
            <person name="Drula E."/>
            <person name="Lipzen A."/>
            <person name="Balint B."/>
            <person name="Henrissat B."/>
            <person name="Andreopoulos B."/>
            <person name="Martin F.M."/>
            <person name="Harder C.B."/>
            <person name="Rigling D."/>
            <person name="Ford K.L."/>
            <person name="Foster G.D."/>
            <person name="Pangilinan J."/>
            <person name="Papanicolaou A."/>
            <person name="Barry K."/>
            <person name="LaButti K."/>
            <person name="Viragh M."/>
            <person name="Koriabine M."/>
            <person name="Yan M."/>
            <person name="Riley R."/>
            <person name="Champramary S."/>
            <person name="Plett K.L."/>
            <person name="Tsai I.J."/>
            <person name="Slot J."/>
            <person name="Sipos G."/>
            <person name="Plett J."/>
            <person name="Nagy L.G."/>
            <person name="Grigoriev I.V."/>
        </authorList>
    </citation>
    <scope>NUCLEOTIDE SEQUENCE</scope>
    <source>
        <strain evidence="1">FPL87.14</strain>
    </source>
</reference>
<gene>
    <name evidence="1" type="ORF">EV421DRAFT_1806558</name>
</gene>
<comment type="caution">
    <text evidence="1">The sequence shown here is derived from an EMBL/GenBank/DDBJ whole genome shotgun (WGS) entry which is preliminary data.</text>
</comment>
<accession>A0AA39JJF7</accession>
<sequence>LHLALAIFLSGLVIFLQPLQVALSWIICAGTVLVYTAYVVTTILPILFPQCPYHTPLCDLVYISLRGTVPRVTWQRDFRNIFNYLPRVQARTPQSLMTIESKFVQQMSTNLVV</sequence>